<dbReference type="GO" id="GO:0004345">
    <property type="term" value="F:glucose-6-phosphate dehydrogenase activity"/>
    <property type="evidence" value="ECO:0007669"/>
    <property type="project" value="InterPro"/>
</dbReference>
<dbReference type="GO" id="GO:0006006">
    <property type="term" value="P:glucose metabolic process"/>
    <property type="evidence" value="ECO:0007669"/>
    <property type="project" value="InterPro"/>
</dbReference>
<protein>
    <recommendedName>
        <fullName evidence="5">Glucose-6-phosphate dehydrogenase C-terminal domain-containing protein</fullName>
    </recommendedName>
</protein>
<dbReference type="InterPro" id="IPR022675">
    <property type="entry name" value="G6P_DH_C"/>
</dbReference>
<comment type="caution">
    <text evidence="6">The sequence shown here is derived from an EMBL/GenBank/DDBJ whole genome shotgun (WGS) entry which is preliminary data.</text>
</comment>
<organism evidence="6">
    <name type="scientific">marine sediment metagenome</name>
    <dbReference type="NCBI Taxonomy" id="412755"/>
    <lineage>
        <taxon>unclassified sequences</taxon>
        <taxon>metagenomes</taxon>
        <taxon>ecological metagenomes</taxon>
    </lineage>
</organism>
<name>X1SXN2_9ZZZZ</name>
<comment type="pathway">
    <text evidence="1">Carbohydrate degradation.</text>
</comment>
<dbReference type="AlphaFoldDB" id="X1SXN2"/>
<dbReference type="GO" id="GO:0005829">
    <property type="term" value="C:cytosol"/>
    <property type="evidence" value="ECO:0007669"/>
    <property type="project" value="TreeGrafter"/>
</dbReference>
<evidence type="ECO:0000256" key="2">
    <source>
        <dbReference type="ARBA" id="ARBA00022857"/>
    </source>
</evidence>
<proteinExistence type="predicted"/>
<evidence type="ECO:0000256" key="4">
    <source>
        <dbReference type="ARBA" id="ARBA00023277"/>
    </source>
</evidence>
<dbReference type="Pfam" id="PF02781">
    <property type="entry name" value="G6PD_C"/>
    <property type="match status" value="1"/>
</dbReference>
<dbReference type="GO" id="GO:0050661">
    <property type="term" value="F:NADP binding"/>
    <property type="evidence" value="ECO:0007669"/>
    <property type="project" value="InterPro"/>
</dbReference>
<feature type="non-terminal residue" evidence="6">
    <location>
        <position position="1"/>
    </location>
</feature>
<keyword evidence="3" id="KW-0560">Oxidoreductase</keyword>
<evidence type="ECO:0000259" key="5">
    <source>
        <dbReference type="Pfam" id="PF02781"/>
    </source>
</evidence>
<dbReference type="GO" id="GO:0009051">
    <property type="term" value="P:pentose-phosphate shunt, oxidative branch"/>
    <property type="evidence" value="ECO:0007669"/>
    <property type="project" value="TreeGrafter"/>
</dbReference>
<gene>
    <name evidence="6" type="ORF">S12H4_41021</name>
</gene>
<dbReference type="InterPro" id="IPR001282">
    <property type="entry name" value="G6P_DH"/>
</dbReference>
<keyword evidence="2" id="KW-0521">NADP</keyword>
<dbReference type="EMBL" id="BARW01024956">
    <property type="protein sequence ID" value="GAI97832.1"/>
    <property type="molecule type" value="Genomic_DNA"/>
</dbReference>
<keyword evidence="4" id="KW-0119">Carbohydrate metabolism</keyword>
<sequence>EANHVRDEKIKVFRALRPFQVEHLKEHLVLGQYAAGTVNGQAVPAYRAESGVNANSLTPTFAMMKVYLDNWRWQGVPFYLTSGKRLDQKLTEIAIQFKHVPHSMFRHTLGETIAANRLILGIYPEETITLTFQTKNPGAVVCLRTVTMDFHYQQNYSGPVLDAYARALIDCMLGDQMLFWRQDGVELCWKFLTPILNRCETCDDQAELLHFYEAGSRGPKAIDKIK</sequence>
<dbReference type="PANTHER" id="PTHR23429:SF0">
    <property type="entry name" value="GLUCOSE-6-PHOSPHATE 1-DEHYDROGENASE"/>
    <property type="match status" value="1"/>
</dbReference>
<evidence type="ECO:0000256" key="3">
    <source>
        <dbReference type="ARBA" id="ARBA00023002"/>
    </source>
</evidence>
<evidence type="ECO:0000313" key="6">
    <source>
        <dbReference type="EMBL" id="GAI97832.1"/>
    </source>
</evidence>
<dbReference type="Gene3D" id="3.30.360.10">
    <property type="entry name" value="Dihydrodipicolinate Reductase, domain 2"/>
    <property type="match status" value="1"/>
</dbReference>
<feature type="domain" description="Glucose-6-phosphate dehydrogenase C-terminal" evidence="5">
    <location>
        <begin position="2"/>
        <end position="224"/>
    </location>
</feature>
<reference evidence="6" key="1">
    <citation type="journal article" date="2014" name="Front. Microbiol.">
        <title>High frequency of phylogenetically diverse reductive dehalogenase-homologous genes in deep subseafloor sedimentary metagenomes.</title>
        <authorList>
            <person name="Kawai M."/>
            <person name="Futagami T."/>
            <person name="Toyoda A."/>
            <person name="Takaki Y."/>
            <person name="Nishi S."/>
            <person name="Hori S."/>
            <person name="Arai W."/>
            <person name="Tsubouchi T."/>
            <person name="Morono Y."/>
            <person name="Uchiyama I."/>
            <person name="Ito T."/>
            <person name="Fujiyama A."/>
            <person name="Inagaki F."/>
            <person name="Takami H."/>
        </authorList>
    </citation>
    <scope>NUCLEOTIDE SEQUENCE</scope>
    <source>
        <strain evidence="6">Expedition CK06-06</strain>
    </source>
</reference>
<evidence type="ECO:0000256" key="1">
    <source>
        <dbReference type="ARBA" id="ARBA00004921"/>
    </source>
</evidence>
<dbReference type="PANTHER" id="PTHR23429">
    <property type="entry name" value="GLUCOSE-6-PHOSPHATE 1-DEHYDROGENASE G6PD"/>
    <property type="match status" value="1"/>
</dbReference>
<dbReference type="SUPFAM" id="SSF55347">
    <property type="entry name" value="Glyceraldehyde-3-phosphate dehydrogenase-like, C-terminal domain"/>
    <property type="match status" value="1"/>
</dbReference>
<accession>X1SXN2</accession>